<gene>
    <name evidence="2" type="ORF">VVR66_05015</name>
</gene>
<reference evidence="2 3" key="1">
    <citation type="journal article" date="2024" name="Fungal Genet. Biol.">
        <title>The porcine skin microbiome exhibits broad fungal antagonism.</title>
        <authorList>
            <person name="De La Cruz K.F."/>
            <person name="Townsend E.C."/>
            <person name="Alex Cheong J.Z."/>
            <person name="Salamzade R."/>
            <person name="Liu A."/>
            <person name="Sandstrom S."/>
            <person name="Davila E."/>
            <person name="Huang L."/>
            <person name="Xu K.H."/>
            <person name="Wu S.Y."/>
            <person name="Meudt J.J."/>
            <person name="Shanmuganayagam D."/>
            <person name="Gibson A.L.F."/>
            <person name="Kalan L.R."/>
        </authorList>
    </citation>
    <scope>NUCLEOTIDE SEQUENCE [LARGE SCALE GENOMIC DNA]</scope>
    <source>
        <strain evidence="2 3">LK2625</strain>
    </source>
</reference>
<dbReference type="RefSeq" id="WP_095796797.1">
    <property type="nucleotide sequence ID" value="NZ_CAUREL010000002.1"/>
</dbReference>
<dbReference type="InterPro" id="IPR001173">
    <property type="entry name" value="Glyco_trans_2-like"/>
</dbReference>
<protein>
    <submittedName>
        <fullName evidence="2">Glycosyltransferase family 2 protein</fullName>
        <ecNumber evidence="2">2.4.-.-</ecNumber>
    </submittedName>
</protein>
<keyword evidence="2" id="KW-0808">Transferase</keyword>
<evidence type="ECO:0000313" key="3">
    <source>
        <dbReference type="Proteomes" id="UP001558481"/>
    </source>
</evidence>
<evidence type="ECO:0000259" key="1">
    <source>
        <dbReference type="Pfam" id="PF00535"/>
    </source>
</evidence>
<dbReference type="SUPFAM" id="SSF53448">
    <property type="entry name" value="Nucleotide-diphospho-sugar transferases"/>
    <property type="match status" value="1"/>
</dbReference>
<organism evidence="2 3">
    <name type="scientific">Kocuria carniphila</name>
    <dbReference type="NCBI Taxonomy" id="262208"/>
    <lineage>
        <taxon>Bacteria</taxon>
        <taxon>Bacillati</taxon>
        <taxon>Actinomycetota</taxon>
        <taxon>Actinomycetes</taxon>
        <taxon>Micrococcales</taxon>
        <taxon>Micrococcaceae</taxon>
        <taxon>Kocuria</taxon>
    </lineage>
</organism>
<dbReference type="EC" id="2.4.-.-" evidence="2"/>
<dbReference type="InterPro" id="IPR050834">
    <property type="entry name" value="Glycosyltransf_2"/>
</dbReference>
<evidence type="ECO:0000313" key="2">
    <source>
        <dbReference type="EMBL" id="MEX3594066.1"/>
    </source>
</evidence>
<dbReference type="CDD" id="cd00761">
    <property type="entry name" value="Glyco_tranf_GTA_type"/>
    <property type="match status" value="1"/>
</dbReference>
<proteinExistence type="predicted"/>
<dbReference type="PANTHER" id="PTHR43685">
    <property type="entry name" value="GLYCOSYLTRANSFERASE"/>
    <property type="match status" value="1"/>
</dbReference>
<sequence length="343" mass="38909">MNDNRETELEYPLISVVIAVYNGQDLVGQAISSVLRQTHPNIELFIVDDGSTDHTSQVLEGFEALSRPGREVRVLRQDNAGCGAARNQALTMVTGDFITFLDADDTLLPNHLSTLLERYEELDTNESASRTVVYANAFQCTTGGINSGRLQYREKMPEADQQRSVILEYNIGSLYGLFPRCFFTEVGTFDPEQVFVEDWELWLRAIYSGWRFDRVDEVTNIISWTGGSMQSQRDRMAAGEELALQKTLRRFDGKFSTEERAKLLRRLNYGSPLAAASEAEQALRDGRGDDAKEHLKRAAEMMPTQRRVRVKSAIAHLPGGTRWLVNRQRSVDRSVGYNEQMRR</sequence>
<keyword evidence="3" id="KW-1185">Reference proteome</keyword>
<feature type="domain" description="Glycosyltransferase 2-like" evidence="1">
    <location>
        <begin position="15"/>
        <end position="142"/>
    </location>
</feature>
<dbReference type="PANTHER" id="PTHR43685:SF11">
    <property type="entry name" value="GLYCOSYLTRANSFERASE TAGX-RELATED"/>
    <property type="match status" value="1"/>
</dbReference>
<dbReference type="GO" id="GO:0016757">
    <property type="term" value="F:glycosyltransferase activity"/>
    <property type="evidence" value="ECO:0007669"/>
    <property type="project" value="UniProtKB-KW"/>
</dbReference>
<dbReference type="Pfam" id="PF00535">
    <property type="entry name" value="Glycos_transf_2"/>
    <property type="match status" value="1"/>
</dbReference>
<dbReference type="InterPro" id="IPR029044">
    <property type="entry name" value="Nucleotide-diphossugar_trans"/>
</dbReference>
<dbReference type="EMBL" id="JAYWLU010000004">
    <property type="protein sequence ID" value="MEX3594066.1"/>
    <property type="molecule type" value="Genomic_DNA"/>
</dbReference>
<name>A0ABV3V067_9MICC</name>
<dbReference type="Proteomes" id="UP001558481">
    <property type="component" value="Unassembled WGS sequence"/>
</dbReference>
<accession>A0ABV3V067</accession>
<keyword evidence="2" id="KW-0328">Glycosyltransferase</keyword>
<dbReference type="Gene3D" id="3.90.550.10">
    <property type="entry name" value="Spore Coat Polysaccharide Biosynthesis Protein SpsA, Chain A"/>
    <property type="match status" value="1"/>
</dbReference>
<comment type="caution">
    <text evidence="2">The sequence shown here is derived from an EMBL/GenBank/DDBJ whole genome shotgun (WGS) entry which is preliminary data.</text>
</comment>